<dbReference type="PROSITE" id="PS50178">
    <property type="entry name" value="ZF_FYVE"/>
    <property type="match status" value="1"/>
</dbReference>
<feature type="region of interest" description="Disordered" evidence="5">
    <location>
        <begin position="105"/>
        <end position="206"/>
    </location>
</feature>
<protein>
    <recommendedName>
        <fullName evidence="6">FYVE-type domain-containing protein</fullName>
    </recommendedName>
</protein>
<feature type="region of interest" description="Disordered" evidence="5">
    <location>
        <begin position="1"/>
        <end position="23"/>
    </location>
</feature>
<evidence type="ECO:0000259" key="6">
    <source>
        <dbReference type="PROSITE" id="PS50178"/>
    </source>
</evidence>
<feature type="compositionally biased region" description="Basic and acidic residues" evidence="5">
    <location>
        <begin position="156"/>
        <end position="181"/>
    </location>
</feature>
<keyword evidence="1" id="KW-0479">Metal-binding</keyword>
<comment type="caution">
    <text evidence="7">The sequence shown here is derived from an EMBL/GenBank/DDBJ whole genome shotgun (WGS) entry which is preliminary data.</text>
</comment>
<keyword evidence="3" id="KW-0862">Zinc</keyword>
<accession>A0A8H7RIS2</accession>
<dbReference type="Gene3D" id="3.30.40.10">
    <property type="entry name" value="Zinc/RING finger domain, C3HC4 (zinc finger)"/>
    <property type="match status" value="1"/>
</dbReference>
<dbReference type="PANTHER" id="PTHR23164:SF30">
    <property type="entry name" value="EARLY ENDOSOME ANTIGEN 1"/>
    <property type="match status" value="1"/>
</dbReference>
<dbReference type="CDD" id="cd15760">
    <property type="entry name" value="FYVE_scVPS27p_like"/>
    <property type="match status" value="1"/>
</dbReference>
<dbReference type="InterPro" id="IPR013083">
    <property type="entry name" value="Znf_RING/FYVE/PHD"/>
</dbReference>
<evidence type="ECO:0000256" key="2">
    <source>
        <dbReference type="ARBA" id="ARBA00022771"/>
    </source>
</evidence>
<dbReference type="GO" id="GO:0008270">
    <property type="term" value="F:zinc ion binding"/>
    <property type="evidence" value="ECO:0007669"/>
    <property type="project" value="UniProtKB-KW"/>
</dbReference>
<feature type="compositionally biased region" description="Low complexity" evidence="5">
    <location>
        <begin position="224"/>
        <end position="238"/>
    </location>
</feature>
<feature type="region of interest" description="Disordered" evidence="5">
    <location>
        <begin position="224"/>
        <end position="251"/>
    </location>
</feature>
<dbReference type="OrthoDB" id="660555at2759"/>
<dbReference type="AlphaFoldDB" id="A0A8H7RIS2"/>
<dbReference type="SUPFAM" id="SSF57903">
    <property type="entry name" value="FYVE/PHD zinc finger"/>
    <property type="match status" value="1"/>
</dbReference>
<dbReference type="Proteomes" id="UP000603453">
    <property type="component" value="Unassembled WGS sequence"/>
</dbReference>
<evidence type="ECO:0000256" key="3">
    <source>
        <dbReference type="ARBA" id="ARBA00022833"/>
    </source>
</evidence>
<dbReference type="InterPro" id="IPR017455">
    <property type="entry name" value="Znf_FYVE-rel"/>
</dbReference>
<evidence type="ECO:0000313" key="7">
    <source>
        <dbReference type="EMBL" id="KAG2211901.1"/>
    </source>
</evidence>
<proteinExistence type="predicted"/>
<dbReference type="Pfam" id="PF01363">
    <property type="entry name" value="FYVE"/>
    <property type="match status" value="1"/>
</dbReference>
<keyword evidence="2 4" id="KW-0863">Zinc-finger</keyword>
<dbReference type="PANTHER" id="PTHR23164">
    <property type="entry name" value="EARLY ENDOSOME ANTIGEN 1"/>
    <property type="match status" value="1"/>
</dbReference>
<feature type="domain" description="FYVE-type" evidence="6">
    <location>
        <begin position="491"/>
        <end position="545"/>
    </location>
</feature>
<dbReference type="SMART" id="SM00064">
    <property type="entry name" value="FYVE"/>
    <property type="match status" value="1"/>
</dbReference>
<organism evidence="7 8">
    <name type="scientific">Mucor saturninus</name>
    <dbReference type="NCBI Taxonomy" id="64648"/>
    <lineage>
        <taxon>Eukaryota</taxon>
        <taxon>Fungi</taxon>
        <taxon>Fungi incertae sedis</taxon>
        <taxon>Mucoromycota</taxon>
        <taxon>Mucoromycotina</taxon>
        <taxon>Mucoromycetes</taxon>
        <taxon>Mucorales</taxon>
        <taxon>Mucorineae</taxon>
        <taxon>Mucoraceae</taxon>
        <taxon>Mucor</taxon>
    </lineage>
</organism>
<sequence length="553" mass="62930">METAKPPQKIATDKSTSTQRKLLRQQSITRGTASSRAKAVKPVVIVENNNIQQRRLSVRVRNQSLTHMETNRLLLAASTSNSVISQRRSSWSTLERMPSSTLLEISSPLKKTTPDRPIVNGSTISSSNSSSSSVSTRVHSSCSKKDTMVTKPGLYKNDKDNDNALPHAEDNQQKQVNHEDPLETSVVVPEEEVSETHNHEEDDLPGYMRRPICAACNRNVKISDSSSSVSVSSASQKSSIHKREINTSPSSSEDIMVMVRTRSNSPTSPIPTRRSSGRRLDELMNYENNKEKWNELLIQQQKIIEFVNMDSDNMMMLSSVEYTPGDETLILETQVELLKRFESLLLLSSLPVPQLVTTPLPVVDENEQERHLPIASWQTQFEYRLTRFKWNISQWFGTLVGDGQIEEQEFDTLGYTKTVVISGVCVTTEPGLLPKNLQKYYPNRGQLVCHKYLVHLDRQKRLTLFSLLNNDEWKKDTSVKACEFHVNGLNCNIEFNVFHRRHHCRSCGHLFCQTHCSNRLPLFISNGEERGEWSRVCDTCFYARIDPQFIARC</sequence>
<feature type="compositionally biased region" description="Polar residues" evidence="5">
    <location>
        <begin position="13"/>
        <end position="23"/>
    </location>
</feature>
<evidence type="ECO:0000256" key="1">
    <source>
        <dbReference type="ARBA" id="ARBA00022723"/>
    </source>
</evidence>
<evidence type="ECO:0000313" key="8">
    <source>
        <dbReference type="Proteomes" id="UP000603453"/>
    </source>
</evidence>
<feature type="compositionally biased region" description="Low complexity" evidence="5">
    <location>
        <begin position="122"/>
        <end position="141"/>
    </location>
</feature>
<evidence type="ECO:0000256" key="5">
    <source>
        <dbReference type="SAM" id="MobiDB-lite"/>
    </source>
</evidence>
<dbReference type="EMBL" id="JAEPRD010000007">
    <property type="protein sequence ID" value="KAG2211901.1"/>
    <property type="molecule type" value="Genomic_DNA"/>
</dbReference>
<reference evidence="7" key="1">
    <citation type="submission" date="2020-12" db="EMBL/GenBank/DDBJ databases">
        <title>Metabolic potential, ecology and presence of endohyphal bacteria is reflected in genomic diversity of Mucoromycotina.</title>
        <authorList>
            <person name="Muszewska A."/>
            <person name="Okrasinska A."/>
            <person name="Steczkiewicz K."/>
            <person name="Drgas O."/>
            <person name="Orlowska M."/>
            <person name="Perlinska-Lenart U."/>
            <person name="Aleksandrzak-Piekarczyk T."/>
            <person name="Szatraj K."/>
            <person name="Zielenkiewicz U."/>
            <person name="Pilsyk S."/>
            <person name="Malc E."/>
            <person name="Mieczkowski P."/>
            <person name="Kruszewska J.S."/>
            <person name="Biernat P."/>
            <person name="Pawlowska J."/>
        </authorList>
    </citation>
    <scope>NUCLEOTIDE SEQUENCE</scope>
    <source>
        <strain evidence="7">WA0000017839</strain>
    </source>
</reference>
<keyword evidence="8" id="KW-1185">Reference proteome</keyword>
<evidence type="ECO:0000256" key="4">
    <source>
        <dbReference type="PROSITE-ProRule" id="PRU00091"/>
    </source>
</evidence>
<name>A0A8H7RIS2_9FUNG</name>
<dbReference type="InterPro" id="IPR000306">
    <property type="entry name" value="Znf_FYVE"/>
</dbReference>
<dbReference type="InterPro" id="IPR011011">
    <property type="entry name" value="Znf_FYVE_PHD"/>
</dbReference>
<gene>
    <name evidence="7" type="ORF">INT47_004588</name>
</gene>